<comment type="caution">
    <text evidence="2">The sequence shown here is derived from an EMBL/GenBank/DDBJ whole genome shotgun (WGS) entry which is preliminary data.</text>
</comment>
<dbReference type="Pfam" id="PF18909">
    <property type="entry name" value="dGTP_diPhyd_N"/>
    <property type="match status" value="1"/>
</dbReference>
<feature type="domain" description="dATP/dGTP diphosphohydrolase N-terminal" evidence="1">
    <location>
        <begin position="18"/>
        <end position="103"/>
    </location>
</feature>
<keyword evidence="3" id="KW-1185">Reference proteome</keyword>
<evidence type="ECO:0000313" key="3">
    <source>
        <dbReference type="Proteomes" id="UP001580430"/>
    </source>
</evidence>
<dbReference type="EMBL" id="JBHIRY010000001">
    <property type="protein sequence ID" value="MFB5759002.1"/>
    <property type="molecule type" value="Genomic_DNA"/>
</dbReference>
<proteinExistence type="predicted"/>
<sequence length="107" mass="12043">MNEIVLGVGKDAPTVTNEQGGKQSQVLYRFDLLDPKAMFEMTKVLKYGAEKYGTDNWKKIDVSDHLNHLLIHIYAYLAGDTTDDHLSHIMCRAMFAQAVAIKEEGEV</sequence>
<gene>
    <name evidence="2" type="ORF">ACE5LO_01215</name>
</gene>
<organism evidence="2 3">
    <name type="scientific">Paenibacillus medicaginis</name>
    <dbReference type="NCBI Taxonomy" id="1470560"/>
    <lineage>
        <taxon>Bacteria</taxon>
        <taxon>Bacillati</taxon>
        <taxon>Bacillota</taxon>
        <taxon>Bacilli</taxon>
        <taxon>Bacillales</taxon>
        <taxon>Paenibacillaceae</taxon>
        <taxon>Paenibacillus</taxon>
    </lineage>
</organism>
<accession>A0ABV5BUQ1</accession>
<name>A0ABV5BUQ1_9BACL</name>
<dbReference type="Proteomes" id="UP001580430">
    <property type="component" value="Unassembled WGS sequence"/>
</dbReference>
<dbReference type="RefSeq" id="WP_375518254.1">
    <property type="nucleotide sequence ID" value="NZ_JBHIRY010000001.1"/>
</dbReference>
<evidence type="ECO:0000259" key="1">
    <source>
        <dbReference type="Pfam" id="PF18909"/>
    </source>
</evidence>
<dbReference type="InterPro" id="IPR044038">
    <property type="entry name" value="dATP/dGTP_diPOhydrolase_N"/>
</dbReference>
<protein>
    <submittedName>
        <fullName evidence="2">dATP/dGTP diphosphohydrolase domain-containing protein</fullName>
    </submittedName>
</protein>
<reference evidence="2 3" key="1">
    <citation type="submission" date="2024-09" db="EMBL/GenBank/DDBJ databases">
        <title>Paenibacillus zeirhizospherea sp. nov., isolated from surface of the maize (Zea mays) roots in a horticulture field, Hungary.</title>
        <authorList>
            <person name="Marton D."/>
            <person name="Farkas M."/>
            <person name="Bedics A."/>
            <person name="Toth E."/>
            <person name="Tancsics A."/>
            <person name="Boka K."/>
            <person name="Marati G."/>
            <person name="Kriszt B."/>
            <person name="Cserhati M."/>
        </authorList>
    </citation>
    <scope>NUCLEOTIDE SEQUENCE [LARGE SCALE GENOMIC DNA]</scope>
    <source>
        <strain evidence="2 3">JCM 18446</strain>
    </source>
</reference>
<evidence type="ECO:0000313" key="2">
    <source>
        <dbReference type="EMBL" id="MFB5759002.1"/>
    </source>
</evidence>